<dbReference type="Proteomes" id="UP000245631">
    <property type="component" value="Unassembled WGS sequence"/>
</dbReference>
<organism evidence="2 3">
    <name type="scientific">Rhizobium loti</name>
    <name type="common">Mesorhizobium loti</name>
    <dbReference type="NCBI Taxonomy" id="381"/>
    <lineage>
        <taxon>Bacteria</taxon>
        <taxon>Pseudomonadati</taxon>
        <taxon>Pseudomonadota</taxon>
        <taxon>Alphaproteobacteria</taxon>
        <taxon>Hyphomicrobiales</taxon>
        <taxon>Phyllobacteriaceae</taxon>
        <taxon>Mesorhizobium</taxon>
    </lineage>
</organism>
<protein>
    <submittedName>
        <fullName evidence="2">Uncharacterized protein</fullName>
    </submittedName>
</protein>
<feature type="region of interest" description="Disordered" evidence="1">
    <location>
        <begin position="21"/>
        <end position="64"/>
    </location>
</feature>
<dbReference type="RefSeq" id="WP_109658744.1">
    <property type="nucleotide sequence ID" value="NZ_QGGH01000001.1"/>
</dbReference>
<gene>
    <name evidence="2" type="ORF">C8D77_101204</name>
</gene>
<evidence type="ECO:0000256" key="1">
    <source>
        <dbReference type="SAM" id="MobiDB-lite"/>
    </source>
</evidence>
<reference evidence="2 3" key="1">
    <citation type="submission" date="2018-05" db="EMBL/GenBank/DDBJ databases">
        <title>Genomic Encyclopedia of Type Strains, Phase IV (KMG-IV): sequencing the most valuable type-strain genomes for metagenomic binning, comparative biology and taxonomic classification.</title>
        <authorList>
            <person name="Goeker M."/>
        </authorList>
    </citation>
    <scope>NUCLEOTIDE SEQUENCE [LARGE SCALE GENOMIC DNA]</scope>
    <source>
        <strain evidence="2 3">DSM 2626</strain>
    </source>
</reference>
<name>A0A8E2WFX1_RHILI</name>
<comment type="caution">
    <text evidence="2">The sequence shown here is derived from an EMBL/GenBank/DDBJ whole genome shotgun (WGS) entry which is preliminary data.</text>
</comment>
<dbReference type="AlphaFoldDB" id="A0A8E2WFX1"/>
<sequence length="64" mass="6940">MTMLKVLKAFNTRVQRFKAGDEIPDDTDLSPHPVGGLTERGFLQAPSAPKSAKSKQAEMPAEQA</sequence>
<evidence type="ECO:0000313" key="3">
    <source>
        <dbReference type="Proteomes" id="UP000245631"/>
    </source>
</evidence>
<evidence type="ECO:0000313" key="2">
    <source>
        <dbReference type="EMBL" id="PWJ93525.1"/>
    </source>
</evidence>
<dbReference type="EMBL" id="QGGH01000001">
    <property type="protein sequence ID" value="PWJ93525.1"/>
    <property type="molecule type" value="Genomic_DNA"/>
</dbReference>
<accession>A0A8E2WFX1</accession>
<dbReference type="GeneID" id="61049561"/>
<proteinExistence type="predicted"/>